<dbReference type="Pfam" id="PF03449">
    <property type="entry name" value="GreA_GreB_N"/>
    <property type="match status" value="1"/>
</dbReference>
<keyword evidence="6" id="KW-1185">Reference proteome</keyword>
<dbReference type="InterPro" id="IPR036805">
    <property type="entry name" value="Tscrpt_elong_fac_GreA/B_N_sf"/>
</dbReference>
<reference evidence="5 6" key="1">
    <citation type="submission" date="2023-02" db="EMBL/GenBank/DDBJ databases">
        <title>A bacterium isolated from plastisphere.</title>
        <authorList>
            <person name="Sun Y."/>
        </authorList>
    </citation>
    <scope>NUCLEOTIDE SEQUENCE [LARGE SCALE GENOMIC DNA]</scope>
    <source>
        <strain evidence="6">a-1</strain>
    </source>
</reference>
<protein>
    <submittedName>
        <fullName evidence="5">GreA/GreB family elongation factor</fullName>
    </submittedName>
</protein>
<dbReference type="InterPro" id="IPR023459">
    <property type="entry name" value="Tscrpt_elong_fac_GreA/B_fam"/>
</dbReference>
<dbReference type="InterPro" id="IPR022691">
    <property type="entry name" value="Tscrpt_elong_fac_GreA/B_N"/>
</dbReference>
<evidence type="ECO:0000256" key="1">
    <source>
        <dbReference type="ARBA" id="ARBA00023015"/>
    </source>
</evidence>
<keyword evidence="5" id="KW-0648">Protein biosynthesis</keyword>
<dbReference type="PANTHER" id="PTHR30437:SF4">
    <property type="entry name" value="TRANSCRIPTION ELONGATION FACTOR GREA"/>
    <property type="match status" value="1"/>
</dbReference>
<dbReference type="InterPro" id="IPR036953">
    <property type="entry name" value="GreA/GreB_C_sf"/>
</dbReference>
<dbReference type="Pfam" id="PF01272">
    <property type="entry name" value="GreA_GreB"/>
    <property type="match status" value="1"/>
</dbReference>
<proteinExistence type="predicted"/>
<dbReference type="PANTHER" id="PTHR30437">
    <property type="entry name" value="TRANSCRIPTION ELONGATION FACTOR GREA"/>
    <property type="match status" value="1"/>
</dbReference>
<keyword evidence="1" id="KW-0805">Transcription regulation</keyword>
<feature type="domain" description="Transcription elongation factor GreA/GreB C-terminal" evidence="3">
    <location>
        <begin position="77"/>
        <end position="151"/>
    </location>
</feature>
<evidence type="ECO:0000313" key="5">
    <source>
        <dbReference type="EMBL" id="WDH77093.1"/>
    </source>
</evidence>
<gene>
    <name evidence="5" type="ORF">PTI97_06125</name>
</gene>
<feature type="domain" description="Transcription elongation factor GreA/GreB N-terminal" evidence="4">
    <location>
        <begin position="5"/>
        <end position="72"/>
    </location>
</feature>
<dbReference type="SUPFAM" id="SSF46557">
    <property type="entry name" value="GreA transcript cleavage protein, N-terminal domain"/>
    <property type="match status" value="1"/>
</dbReference>
<dbReference type="Gene3D" id="1.10.287.180">
    <property type="entry name" value="Transcription elongation factor, GreA/GreB, N-terminal domain"/>
    <property type="match status" value="1"/>
</dbReference>
<name>A0ABY7X1W2_9BACL</name>
<dbReference type="RefSeq" id="WP_274357558.1">
    <property type="nucleotide sequence ID" value="NZ_CP118099.1"/>
</dbReference>
<evidence type="ECO:0000256" key="2">
    <source>
        <dbReference type="ARBA" id="ARBA00023163"/>
    </source>
</evidence>
<evidence type="ECO:0000259" key="4">
    <source>
        <dbReference type="Pfam" id="PF03449"/>
    </source>
</evidence>
<dbReference type="SUPFAM" id="SSF54534">
    <property type="entry name" value="FKBP-like"/>
    <property type="match status" value="1"/>
</dbReference>
<keyword evidence="2" id="KW-0804">Transcription</keyword>
<keyword evidence="5" id="KW-0251">Elongation factor</keyword>
<evidence type="ECO:0000259" key="3">
    <source>
        <dbReference type="Pfam" id="PF01272"/>
    </source>
</evidence>
<dbReference type="PIRSF" id="PIRSF006092">
    <property type="entry name" value="GreA_GreB"/>
    <property type="match status" value="1"/>
</dbReference>
<accession>A0ABY7X1W2</accession>
<sequence>MKPKLTVDGHNQLQTRLSKLRDEKTDARERIRTARKFCDFREDVTYAEAVDHYEQIETDILEIERVLDDAVIIESEQSKIVTFGNKVVIREVGEDETENYRIVGEAEANIENGTISISSPLGRSLLGAKVGQIVPIESPAGPIEFEVLKIEA</sequence>
<dbReference type="InterPro" id="IPR001437">
    <property type="entry name" value="Tscrpt_elong_fac_GreA/B_C"/>
</dbReference>
<dbReference type="EMBL" id="CP118099">
    <property type="protein sequence ID" value="WDH77093.1"/>
    <property type="molecule type" value="Genomic_DNA"/>
</dbReference>
<dbReference type="Gene3D" id="3.10.50.30">
    <property type="entry name" value="Transcription elongation factor, GreA/GreB, C-terminal domain"/>
    <property type="match status" value="1"/>
</dbReference>
<dbReference type="Proteomes" id="UP001213680">
    <property type="component" value="Chromosome"/>
</dbReference>
<dbReference type="GO" id="GO:0003746">
    <property type="term" value="F:translation elongation factor activity"/>
    <property type="evidence" value="ECO:0007669"/>
    <property type="project" value="UniProtKB-KW"/>
</dbReference>
<evidence type="ECO:0000313" key="6">
    <source>
        <dbReference type="Proteomes" id="UP001213680"/>
    </source>
</evidence>
<organism evidence="5 6">
    <name type="scientific">Exiguobacterium marinum</name>
    <dbReference type="NCBI Taxonomy" id="273528"/>
    <lineage>
        <taxon>Bacteria</taxon>
        <taxon>Bacillati</taxon>
        <taxon>Bacillota</taxon>
        <taxon>Bacilli</taxon>
        <taxon>Bacillales</taxon>
        <taxon>Bacillales Family XII. Incertae Sedis</taxon>
        <taxon>Exiguobacterium</taxon>
    </lineage>
</organism>